<dbReference type="Proteomes" id="UP000319731">
    <property type="component" value="Unassembled WGS sequence"/>
</dbReference>
<evidence type="ECO:0000256" key="4">
    <source>
        <dbReference type="PROSITE-ProRule" id="PRU01100"/>
    </source>
</evidence>
<dbReference type="EMBL" id="QEAO01000002">
    <property type="protein sequence ID" value="TPX37686.1"/>
    <property type="molecule type" value="Genomic_DNA"/>
</dbReference>
<feature type="domain" description="GH26" evidence="5">
    <location>
        <begin position="1"/>
        <end position="372"/>
    </location>
</feature>
<keyword evidence="2 4" id="KW-0378">Hydrolase</keyword>
<dbReference type="RefSeq" id="XP_031027597.1">
    <property type="nucleotide sequence ID" value="XM_031166484.1"/>
</dbReference>
<dbReference type="PANTHER" id="PTHR40079">
    <property type="entry name" value="MANNAN ENDO-1,4-BETA-MANNOSIDASE E-RELATED"/>
    <property type="match status" value="1"/>
</dbReference>
<evidence type="ECO:0000256" key="1">
    <source>
        <dbReference type="ARBA" id="ARBA00007754"/>
    </source>
</evidence>
<dbReference type="InterPro" id="IPR022790">
    <property type="entry name" value="GH26_dom"/>
</dbReference>
<accession>A0A507CHT8</accession>
<protein>
    <recommendedName>
        <fullName evidence="5">GH26 domain-containing protein</fullName>
    </recommendedName>
</protein>
<dbReference type="STRING" id="1806994.A0A507CHT8"/>
<organism evidence="6 7">
    <name type="scientific">Synchytrium microbalum</name>
    <dbReference type="NCBI Taxonomy" id="1806994"/>
    <lineage>
        <taxon>Eukaryota</taxon>
        <taxon>Fungi</taxon>
        <taxon>Fungi incertae sedis</taxon>
        <taxon>Chytridiomycota</taxon>
        <taxon>Chytridiomycota incertae sedis</taxon>
        <taxon>Chytridiomycetes</taxon>
        <taxon>Synchytriales</taxon>
        <taxon>Synchytriaceae</taxon>
        <taxon>Synchytrium</taxon>
    </lineage>
</organism>
<comment type="similarity">
    <text evidence="1 4">Belongs to the glycosyl hydrolase 26 family.</text>
</comment>
<dbReference type="AlphaFoldDB" id="A0A507CHT8"/>
<evidence type="ECO:0000259" key="5">
    <source>
        <dbReference type="PROSITE" id="PS51764"/>
    </source>
</evidence>
<evidence type="ECO:0000313" key="6">
    <source>
        <dbReference type="EMBL" id="TPX37686.1"/>
    </source>
</evidence>
<keyword evidence="7" id="KW-1185">Reference proteome</keyword>
<gene>
    <name evidence="6" type="ORF">SmJEL517_g00555</name>
</gene>
<sequence>MRVELGGSPASRVQQLLEPETGVYIAVWTDSYPYVNTSSNDTPKLLNDRTGKKWSLWHIGQNIPAFSANSNTPNVDTTVNETLLELTNTDAGILLDVFPFNNAGTSYSAISANDIQALANQCAAYNKKGRKVWLRLASEMNGNWYPYAQQPASFVQLWINVTNAVRAVAPSTAMLWSPQILPNGQYSLNPDTTGPINAANMALLDTNHDGNINSRDDPYTPYWPGTQYVDWIGTSMYYHGPYLDSSAMYGINSIPPQNYFDGLMNTANFPFYNFVASMGKPLSLSEWGIPFYIALTPDGPSGQSIPVAVGPGQVAMKRAWWTQSMTNKTIYAKYPLIKMWGLFEFIKDETGSFRDFQFLNTTTLNGSITNAFLSDLQTSGINFIWANDTSVSPNSTNTTITGNTTTAAATPAASSPPSNTVLASIGYVLLPHKTFWLLLFAWWNVFFLL</sequence>
<dbReference type="GeneID" id="42001781"/>
<dbReference type="InterPro" id="IPR017853">
    <property type="entry name" value="GH"/>
</dbReference>
<comment type="caution">
    <text evidence="6">The sequence shown here is derived from an EMBL/GenBank/DDBJ whole genome shotgun (WGS) entry which is preliminary data.</text>
</comment>
<reference evidence="6 7" key="1">
    <citation type="journal article" date="2019" name="Sci. Rep.">
        <title>Comparative genomics of chytrid fungi reveal insights into the obligate biotrophic and pathogenic lifestyle of Synchytrium endobioticum.</title>
        <authorList>
            <person name="van de Vossenberg B.T.L.H."/>
            <person name="Warris S."/>
            <person name="Nguyen H.D.T."/>
            <person name="van Gent-Pelzer M.P.E."/>
            <person name="Joly D.L."/>
            <person name="van de Geest H.C."/>
            <person name="Bonants P.J.M."/>
            <person name="Smith D.S."/>
            <person name="Levesque C.A."/>
            <person name="van der Lee T.A.J."/>
        </authorList>
    </citation>
    <scope>NUCLEOTIDE SEQUENCE [LARGE SCALE GENOMIC DNA]</scope>
    <source>
        <strain evidence="6 7">JEL517</strain>
    </source>
</reference>
<evidence type="ECO:0000256" key="3">
    <source>
        <dbReference type="ARBA" id="ARBA00023295"/>
    </source>
</evidence>
<dbReference type="GO" id="GO:0016985">
    <property type="term" value="F:mannan endo-1,4-beta-mannosidase activity"/>
    <property type="evidence" value="ECO:0007669"/>
    <property type="project" value="InterPro"/>
</dbReference>
<dbReference type="Gene3D" id="3.20.20.80">
    <property type="entry name" value="Glycosidases"/>
    <property type="match status" value="1"/>
</dbReference>
<proteinExistence type="inferred from homology"/>
<keyword evidence="3 4" id="KW-0326">Glycosidase</keyword>
<feature type="active site" description="Proton donor" evidence="4">
    <location>
        <position position="139"/>
    </location>
</feature>
<evidence type="ECO:0000313" key="7">
    <source>
        <dbReference type="Proteomes" id="UP000319731"/>
    </source>
</evidence>
<feature type="active site" description="Nucleophile" evidence="4">
    <location>
        <position position="286"/>
    </location>
</feature>
<evidence type="ECO:0000256" key="2">
    <source>
        <dbReference type="ARBA" id="ARBA00022801"/>
    </source>
</evidence>
<dbReference type="SUPFAM" id="SSF51445">
    <property type="entry name" value="(Trans)glycosidases"/>
    <property type="match status" value="1"/>
</dbReference>
<name>A0A507CHT8_9FUNG</name>
<dbReference type="PROSITE" id="PS51764">
    <property type="entry name" value="GH26"/>
    <property type="match status" value="1"/>
</dbReference>
<dbReference type="OrthoDB" id="428177at2759"/>
<dbReference type="PANTHER" id="PTHR40079:SF4">
    <property type="entry name" value="GH26 DOMAIN-CONTAINING PROTEIN-RELATED"/>
    <property type="match status" value="1"/>
</dbReference>
<dbReference type="GO" id="GO:0006080">
    <property type="term" value="P:substituted mannan metabolic process"/>
    <property type="evidence" value="ECO:0007669"/>
    <property type="project" value="InterPro"/>
</dbReference>
<dbReference type="InterPro" id="IPR000805">
    <property type="entry name" value="Glyco_hydro_26"/>
</dbReference>